<keyword evidence="1" id="KW-0472">Membrane</keyword>
<accession>A0A9X3B050</accession>
<evidence type="ECO:0000313" key="2">
    <source>
        <dbReference type="EMBL" id="MCT8990784.1"/>
    </source>
</evidence>
<proteinExistence type="predicted"/>
<keyword evidence="1" id="KW-0812">Transmembrane</keyword>
<feature type="transmembrane region" description="Helical" evidence="1">
    <location>
        <begin position="12"/>
        <end position="33"/>
    </location>
</feature>
<dbReference type="AlphaFoldDB" id="A0A9X3B050"/>
<dbReference type="Pfam" id="PF11003">
    <property type="entry name" value="DUF2842"/>
    <property type="match status" value="1"/>
</dbReference>
<feature type="transmembrane region" description="Helical" evidence="1">
    <location>
        <begin position="39"/>
        <end position="60"/>
    </location>
</feature>
<dbReference type="EMBL" id="JAODNV010000011">
    <property type="protein sequence ID" value="MCT8990784.1"/>
    <property type="molecule type" value="Genomic_DNA"/>
</dbReference>
<comment type="caution">
    <text evidence="2">The sequence shown here is derived from an EMBL/GenBank/DDBJ whole genome shotgun (WGS) entry which is preliminary data.</text>
</comment>
<sequence>MPVRLKKFIGMIGLLLLVVIYAVVSTAVAVAQLADKSAWVHLAFYFFTGLLWVLPAMLLIKWMEGRPRRGTDIEH</sequence>
<name>A0A9X3B050_9HYPH</name>
<evidence type="ECO:0000313" key="3">
    <source>
        <dbReference type="Proteomes" id="UP001149009"/>
    </source>
</evidence>
<dbReference type="RefSeq" id="WP_261515678.1">
    <property type="nucleotide sequence ID" value="NZ_JAODNV010000011.1"/>
</dbReference>
<reference evidence="2" key="1">
    <citation type="submission" date="2022-08" db="EMBL/GenBank/DDBJ databases">
        <title>Chelativorans sichuanense sp. nov., a paraffin oil-degrading bacterium isolated from a mixture of oil-based drill cuttings and paddy soil.</title>
        <authorList>
            <person name="Yu J."/>
            <person name="Liu H."/>
            <person name="Chen Q."/>
        </authorList>
    </citation>
    <scope>NUCLEOTIDE SEQUENCE</scope>
    <source>
        <strain evidence="2">SCAU 2101</strain>
    </source>
</reference>
<gene>
    <name evidence="2" type="ORF">NYR54_10850</name>
</gene>
<dbReference type="Proteomes" id="UP001149009">
    <property type="component" value="Unassembled WGS sequence"/>
</dbReference>
<keyword evidence="3" id="KW-1185">Reference proteome</keyword>
<protein>
    <submittedName>
        <fullName evidence="2">DUF2842 domain-containing protein</fullName>
    </submittedName>
</protein>
<organism evidence="2 3">
    <name type="scientific">Chelativorans petroleitrophicus</name>
    <dbReference type="NCBI Taxonomy" id="2975484"/>
    <lineage>
        <taxon>Bacteria</taxon>
        <taxon>Pseudomonadati</taxon>
        <taxon>Pseudomonadota</taxon>
        <taxon>Alphaproteobacteria</taxon>
        <taxon>Hyphomicrobiales</taxon>
        <taxon>Phyllobacteriaceae</taxon>
        <taxon>Chelativorans</taxon>
    </lineage>
</organism>
<evidence type="ECO:0000256" key="1">
    <source>
        <dbReference type="SAM" id="Phobius"/>
    </source>
</evidence>
<keyword evidence="1" id="KW-1133">Transmembrane helix</keyword>
<dbReference type="InterPro" id="IPR021265">
    <property type="entry name" value="DUF2842"/>
</dbReference>